<dbReference type="RefSeq" id="WP_119851708.1">
    <property type="nucleotide sequence ID" value="NZ_QYSE01000001.1"/>
</dbReference>
<evidence type="ECO:0000256" key="1">
    <source>
        <dbReference type="SAM" id="Phobius"/>
    </source>
</evidence>
<organism evidence="2 3">
    <name type="scientific">Pseudoalteromonas gelatinilytica</name>
    <dbReference type="NCBI Taxonomy" id="1703256"/>
    <lineage>
        <taxon>Bacteria</taxon>
        <taxon>Pseudomonadati</taxon>
        <taxon>Pseudomonadota</taxon>
        <taxon>Gammaproteobacteria</taxon>
        <taxon>Alteromonadales</taxon>
        <taxon>Pseudoalteromonadaceae</taxon>
        <taxon>Pseudoalteromonas</taxon>
    </lineage>
</organism>
<reference evidence="2 3" key="1">
    <citation type="submission" date="2018-09" db="EMBL/GenBank/DDBJ databases">
        <title>Identification of marine bacteria producing industrial enzymes.</title>
        <authorList>
            <person name="Cheng T.H."/>
            <person name="Saidin J."/>
            <person name="Muhd D.D."/>
            <person name="Isa M.N.M."/>
            <person name="Bakar M.F.A."/>
            <person name="Ismail N."/>
        </authorList>
    </citation>
    <scope>NUCLEOTIDE SEQUENCE [LARGE SCALE GENOMIC DNA]</scope>
    <source>
        <strain evidence="2 3">MNAD 1.6</strain>
    </source>
</reference>
<proteinExistence type="predicted"/>
<name>A0A3A3EK37_9GAMM</name>
<evidence type="ECO:0000313" key="2">
    <source>
        <dbReference type="EMBL" id="RJF36680.1"/>
    </source>
</evidence>
<dbReference type="Proteomes" id="UP000265938">
    <property type="component" value="Unassembled WGS sequence"/>
</dbReference>
<evidence type="ECO:0000313" key="3">
    <source>
        <dbReference type="Proteomes" id="UP000265938"/>
    </source>
</evidence>
<comment type="caution">
    <text evidence="2">The sequence shown here is derived from an EMBL/GenBank/DDBJ whole genome shotgun (WGS) entry which is preliminary data.</text>
</comment>
<protein>
    <submittedName>
        <fullName evidence="2">Uncharacterized protein</fullName>
    </submittedName>
</protein>
<sequence length="93" mass="10979">MSNLEQQELNTLKKSAHRSFLVLLVLNISLSLLFLFTHSELFIVAVVIQVSIMILWLLPVFLFQVIYKKQPIWVSVYKSLISYRNIMEQVQWP</sequence>
<dbReference type="AlphaFoldDB" id="A0A3A3EK37"/>
<feature type="transmembrane region" description="Helical" evidence="1">
    <location>
        <begin position="20"/>
        <end position="36"/>
    </location>
</feature>
<keyword evidence="1" id="KW-0812">Transmembrane</keyword>
<keyword evidence="1" id="KW-0472">Membrane</keyword>
<feature type="transmembrane region" description="Helical" evidence="1">
    <location>
        <begin position="42"/>
        <end position="63"/>
    </location>
</feature>
<accession>A0A3A3EK37</accession>
<keyword evidence="1" id="KW-1133">Transmembrane helix</keyword>
<gene>
    <name evidence="2" type="ORF">D4741_00970</name>
</gene>
<dbReference type="EMBL" id="QYSE01000001">
    <property type="protein sequence ID" value="RJF36680.1"/>
    <property type="molecule type" value="Genomic_DNA"/>
</dbReference>